<proteinExistence type="predicted"/>
<keyword evidence="1" id="KW-1185">Reference proteome</keyword>
<name>A0A1I7W792_HETBA</name>
<dbReference type="WBParaSite" id="Hba_00480">
    <property type="protein sequence ID" value="Hba_00480"/>
    <property type="gene ID" value="Hba_00480"/>
</dbReference>
<evidence type="ECO:0000313" key="2">
    <source>
        <dbReference type="WBParaSite" id="Hba_00480"/>
    </source>
</evidence>
<sequence>MRIVAETSLGRIGKKYAEFANAPWRPNGTDPTLHIPTSYDLHHKAITRFLGKIPDSFFESSKPLGKTPLGVAGTDQSTTLDLLRIGEVFFLVVESLSEGEPRK</sequence>
<accession>A0A1I7W792</accession>
<dbReference type="AlphaFoldDB" id="A0A1I7W792"/>
<protein>
    <submittedName>
        <fullName evidence="2">Transposase</fullName>
    </submittedName>
</protein>
<reference evidence="2" key="1">
    <citation type="submission" date="2016-11" db="UniProtKB">
        <authorList>
            <consortium name="WormBaseParasite"/>
        </authorList>
    </citation>
    <scope>IDENTIFICATION</scope>
</reference>
<dbReference type="Proteomes" id="UP000095283">
    <property type="component" value="Unplaced"/>
</dbReference>
<evidence type="ECO:0000313" key="1">
    <source>
        <dbReference type="Proteomes" id="UP000095283"/>
    </source>
</evidence>
<organism evidence="1 2">
    <name type="scientific">Heterorhabditis bacteriophora</name>
    <name type="common">Entomopathogenic nematode worm</name>
    <dbReference type="NCBI Taxonomy" id="37862"/>
    <lineage>
        <taxon>Eukaryota</taxon>
        <taxon>Metazoa</taxon>
        <taxon>Ecdysozoa</taxon>
        <taxon>Nematoda</taxon>
        <taxon>Chromadorea</taxon>
        <taxon>Rhabditida</taxon>
        <taxon>Rhabditina</taxon>
        <taxon>Rhabditomorpha</taxon>
        <taxon>Strongyloidea</taxon>
        <taxon>Heterorhabditidae</taxon>
        <taxon>Heterorhabditis</taxon>
    </lineage>
</organism>